<reference evidence="3" key="2">
    <citation type="submission" date="2020-05" db="UniProtKB">
        <authorList>
            <consortium name="EnsemblMetazoa"/>
        </authorList>
    </citation>
    <scope>IDENTIFICATION</scope>
</reference>
<evidence type="ECO:0000313" key="2">
    <source>
        <dbReference type="EMBL" id="KFB43730.1"/>
    </source>
</evidence>
<keyword evidence="2" id="KW-0436">Ligase</keyword>
<reference evidence="2 4" key="1">
    <citation type="journal article" date="2014" name="BMC Genomics">
        <title>Genome sequence of Anopheles sinensis provides insight into genetics basis of mosquito competence for malaria parasites.</title>
        <authorList>
            <person name="Zhou D."/>
            <person name="Zhang D."/>
            <person name="Ding G."/>
            <person name="Shi L."/>
            <person name="Hou Q."/>
            <person name="Ye Y."/>
            <person name="Xu Y."/>
            <person name="Zhou H."/>
            <person name="Xiong C."/>
            <person name="Li S."/>
            <person name="Yu J."/>
            <person name="Hong S."/>
            <person name="Yu X."/>
            <person name="Zou P."/>
            <person name="Chen C."/>
            <person name="Chang X."/>
            <person name="Wang W."/>
            <person name="Lv Y."/>
            <person name="Sun Y."/>
            <person name="Ma L."/>
            <person name="Shen B."/>
            <person name="Zhu C."/>
        </authorList>
    </citation>
    <scope>NUCLEOTIDE SEQUENCE [LARGE SCALE GENOMIC DNA]</scope>
</reference>
<keyword evidence="4" id="KW-1185">Reference proteome</keyword>
<accession>A0A084W0I6</accession>
<evidence type="ECO:0000256" key="1">
    <source>
        <dbReference type="SAM" id="MobiDB-lite"/>
    </source>
</evidence>
<dbReference type="EnsemblMetazoa" id="ASIC011464-RA">
    <property type="protein sequence ID" value="ASIC011464-PA"/>
    <property type="gene ID" value="ASIC011464"/>
</dbReference>
<dbReference type="EMBL" id="ATLV01019122">
    <property type="status" value="NOT_ANNOTATED_CDS"/>
    <property type="molecule type" value="Genomic_DNA"/>
</dbReference>
<gene>
    <name evidence="2" type="ORF">ZHAS_00011464</name>
</gene>
<dbReference type="AlphaFoldDB" id="A0A084W0I6"/>
<dbReference type="VEuPathDB" id="VectorBase:ASIC011464"/>
<dbReference type="EMBL" id="KE525262">
    <property type="protein sequence ID" value="KFB43730.1"/>
    <property type="molecule type" value="Genomic_DNA"/>
</dbReference>
<protein>
    <submittedName>
        <fullName evidence="2 3">O-succinylbenzoate--CoA ligase</fullName>
    </submittedName>
</protein>
<sequence>MARFHDNEGFDSATRLKTMTVIGQSGPSKLNQISKSTADPKVQYKVEDWFSRNMEAQPATKEVTVPEPPMDEIEACKPGEDSAAKEFDCSGLQATLAEVVEENPIKMPNGDESDTSKAMQRATTSQDEISILKRKLRQLQARQKPVEKPKLPVIIGPADCSLRFMLDSKAKARNKKH</sequence>
<evidence type="ECO:0000313" key="3">
    <source>
        <dbReference type="EnsemblMetazoa" id="ASIC011464-PA"/>
    </source>
</evidence>
<organism evidence="2">
    <name type="scientific">Anopheles sinensis</name>
    <name type="common">Mosquito</name>
    <dbReference type="NCBI Taxonomy" id="74873"/>
    <lineage>
        <taxon>Eukaryota</taxon>
        <taxon>Metazoa</taxon>
        <taxon>Ecdysozoa</taxon>
        <taxon>Arthropoda</taxon>
        <taxon>Hexapoda</taxon>
        <taxon>Insecta</taxon>
        <taxon>Pterygota</taxon>
        <taxon>Neoptera</taxon>
        <taxon>Endopterygota</taxon>
        <taxon>Diptera</taxon>
        <taxon>Nematocera</taxon>
        <taxon>Culicoidea</taxon>
        <taxon>Culicidae</taxon>
        <taxon>Anophelinae</taxon>
        <taxon>Anopheles</taxon>
    </lineage>
</organism>
<dbReference type="GO" id="GO:0016874">
    <property type="term" value="F:ligase activity"/>
    <property type="evidence" value="ECO:0007669"/>
    <property type="project" value="UniProtKB-KW"/>
</dbReference>
<dbReference type="Proteomes" id="UP000030765">
    <property type="component" value="Unassembled WGS sequence"/>
</dbReference>
<feature type="region of interest" description="Disordered" evidence="1">
    <location>
        <begin position="103"/>
        <end position="126"/>
    </location>
</feature>
<feature type="compositionally biased region" description="Polar residues" evidence="1">
    <location>
        <begin position="116"/>
        <end position="126"/>
    </location>
</feature>
<evidence type="ECO:0000313" key="4">
    <source>
        <dbReference type="Proteomes" id="UP000030765"/>
    </source>
</evidence>
<name>A0A084W0I6_ANOSI</name>
<proteinExistence type="predicted"/>